<feature type="domain" description="Polysaccharide biosynthesis protein CapD-like" evidence="3">
    <location>
        <begin position="373"/>
        <end position="669"/>
    </location>
</feature>
<feature type="transmembrane region" description="Helical" evidence="2">
    <location>
        <begin position="32"/>
        <end position="51"/>
    </location>
</feature>
<evidence type="ECO:0000313" key="4">
    <source>
        <dbReference type="EMBL" id="PRZ44687.1"/>
    </source>
</evidence>
<keyword evidence="2" id="KW-0472">Membrane</keyword>
<name>A0A2T1A881_TRISK</name>
<dbReference type="InterPro" id="IPR003869">
    <property type="entry name" value="Polysac_CapD-like"/>
</dbReference>
<accession>A0A2T1A881</accession>
<feature type="transmembrane region" description="Helical" evidence="2">
    <location>
        <begin position="205"/>
        <end position="227"/>
    </location>
</feature>
<reference evidence="4 5" key="1">
    <citation type="submission" date="2018-03" db="EMBL/GenBank/DDBJ databases">
        <title>Genomic Encyclopedia of Archaeal and Bacterial Type Strains, Phase II (KMG-II): from individual species to whole genera.</title>
        <authorList>
            <person name="Goeker M."/>
        </authorList>
    </citation>
    <scope>NUCLEOTIDE SEQUENCE [LARGE SCALE GENOMIC DNA]</scope>
    <source>
        <strain evidence="4 5">DSM 25328</strain>
    </source>
</reference>
<dbReference type="SUPFAM" id="SSF53335">
    <property type="entry name" value="S-adenosyl-L-methionine-dependent methyltransferases"/>
    <property type="match status" value="1"/>
</dbReference>
<feature type="transmembrane region" description="Helical" evidence="2">
    <location>
        <begin position="105"/>
        <end position="125"/>
    </location>
</feature>
<feature type="transmembrane region" description="Helical" evidence="2">
    <location>
        <begin position="170"/>
        <end position="193"/>
    </location>
</feature>
<dbReference type="EMBL" id="PVUF01000021">
    <property type="protein sequence ID" value="PRZ44687.1"/>
    <property type="molecule type" value="Genomic_DNA"/>
</dbReference>
<keyword evidence="2" id="KW-0812">Transmembrane</keyword>
<dbReference type="InterPro" id="IPR029063">
    <property type="entry name" value="SAM-dependent_MTases_sf"/>
</dbReference>
<dbReference type="CDD" id="cd05237">
    <property type="entry name" value="UDP_invert_4-6DH_SDR_e"/>
    <property type="match status" value="1"/>
</dbReference>
<proteinExistence type="inferred from homology"/>
<keyword evidence="2" id="KW-1133">Transmembrane helix</keyword>
<organism evidence="4 5">
    <name type="scientific">Tritonibacter scottomollicae</name>
    <name type="common">Epibacterium scottomollicae</name>
    <dbReference type="NCBI Taxonomy" id="483013"/>
    <lineage>
        <taxon>Bacteria</taxon>
        <taxon>Pseudomonadati</taxon>
        <taxon>Pseudomonadota</taxon>
        <taxon>Alphaproteobacteria</taxon>
        <taxon>Rhodobacterales</taxon>
        <taxon>Paracoccaceae</taxon>
        <taxon>Tritonibacter</taxon>
    </lineage>
</organism>
<dbReference type="PANTHER" id="PTHR43318:SF1">
    <property type="entry name" value="POLYSACCHARIDE BIOSYNTHESIS PROTEIN EPSC-RELATED"/>
    <property type="match status" value="1"/>
</dbReference>
<evidence type="ECO:0000256" key="2">
    <source>
        <dbReference type="SAM" id="Phobius"/>
    </source>
</evidence>
<dbReference type="InterPro" id="IPR051203">
    <property type="entry name" value="Polysaccharide_Synthase-Rel"/>
</dbReference>
<comment type="similarity">
    <text evidence="1">Belongs to the polysaccharide synthase family.</text>
</comment>
<sequence>MIKLAGGWHFLDASLGFSGVTLPMRVQINDNAQGNIVVLCSVAGSLWCVILQMLSMGIGHLGFCSDLSSSPGYIERRDTGESADSEVASMLKIVERLSRQSKATIFLALDLLLLPLALLFAFLLQDMPISALTLLGQMLPVLPYILLLAAGVSYWLGLPKVQLIAYERHAVSQTAVLAIVVASAEAALCAVFGPELPPGVHVVFGLIYLLLMVGTRALMLQVVLALYRRARPRARVLIYGAGNTGTQLAQALRSHEGIDPVAFVDDNKSLQGLTLMGLPVYAPSRISEMVKARNVKRVLLAMPSHSQPKQAQIIQRLQALGLEVQALPSFAQLIGEEALVDKLTPVPPQSFLSRDACDVSLQGCAESYAGWVVLVSGAGGSIGSELSRQILACHPTKLVLYELSELALYTIHQELSQRVSGTDIELVPVLGSVTDPRQVRRVLERHGVQVVLHAAAYKHVPLVEANPLPGLANNVFGTQTLARAAAEFGVERFILISSDKAVRPTNVMGASKRMAELIIQDMATRTLAHSPGAKTVFTMVRFGNVLGSSGSVIPLFQEQISRGGPITVTDPRVKRYFMTIREAVQLVLQAGAEAGGGEVFVLDMGEPVSILQLARQVIESAGYSVRDADHPEGDIAIDIIGLRPGEKLEEELTLSTELIHTAHPKIFCAREATLSEIEVAAFLRALRQAVAVGDEEGARQVILRWVEGYVQSDLHRKTS</sequence>
<dbReference type="PANTHER" id="PTHR43318">
    <property type="entry name" value="UDP-N-ACETYLGLUCOSAMINE 4,6-DEHYDRATASE"/>
    <property type="match status" value="1"/>
</dbReference>
<dbReference type="Pfam" id="PF13727">
    <property type="entry name" value="CoA_binding_3"/>
    <property type="match status" value="1"/>
</dbReference>
<comment type="caution">
    <text evidence="4">The sequence shown here is derived from an EMBL/GenBank/DDBJ whole genome shotgun (WGS) entry which is preliminary data.</text>
</comment>
<feature type="transmembrane region" description="Helical" evidence="2">
    <location>
        <begin position="137"/>
        <end position="158"/>
    </location>
</feature>
<dbReference type="AlphaFoldDB" id="A0A2T1A881"/>
<gene>
    <name evidence="4" type="ORF">CLV89_12120</name>
</gene>
<protein>
    <submittedName>
        <fullName evidence="4">FlaA1/EpsC-like NDP-sugar epimerase</fullName>
    </submittedName>
</protein>
<dbReference type="Proteomes" id="UP000237718">
    <property type="component" value="Unassembled WGS sequence"/>
</dbReference>
<dbReference type="Gene3D" id="3.40.50.720">
    <property type="entry name" value="NAD(P)-binding Rossmann-like Domain"/>
    <property type="match status" value="2"/>
</dbReference>
<evidence type="ECO:0000313" key="5">
    <source>
        <dbReference type="Proteomes" id="UP000237718"/>
    </source>
</evidence>
<evidence type="ECO:0000259" key="3">
    <source>
        <dbReference type="Pfam" id="PF02719"/>
    </source>
</evidence>
<dbReference type="Pfam" id="PF02719">
    <property type="entry name" value="Polysacc_synt_2"/>
    <property type="match status" value="1"/>
</dbReference>
<dbReference type="SUPFAM" id="SSF51735">
    <property type="entry name" value="NAD(P)-binding Rossmann-fold domains"/>
    <property type="match status" value="1"/>
</dbReference>
<evidence type="ECO:0000256" key="1">
    <source>
        <dbReference type="ARBA" id="ARBA00007430"/>
    </source>
</evidence>
<dbReference type="InterPro" id="IPR036291">
    <property type="entry name" value="NAD(P)-bd_dom_sf"/>
</dbReference>